<dbReference type="AlphaFoldDB" id="A0A814HCB5"/>
<keyword evidence="3" id="KW-0677">Repeat</keyword>
<organism evidence="7 8">
    <name type="scientific">Brachionus calyciflorus</name>
    <dbReference type="NCBI Taxonomy" id="104777"/>
    <lineage>
        <taxon>Eukaryota</taxon>
        <taxon>Metazoa</taxon>
        <taxon>Spiralia</taxon>
        <taxon>Gnathifera</taxon>
        <taxon>Rotifera</taxon>
        <taxon>Eurotatoria</taxon>
        <taxon>Monogononta</taxon>
        <taxon>Pseudotrocha</taxon>
        <taxon>Ploima</taxon>
        <taxon>Brachionidae</taxon>
        <taxon>Brachionus</taxon>
    </lineage>
</organism>
<evidence type="ECO:0000313" key="7">
    <source>
        <dbReference type="EMBL" id="CAF1007824.1"/>
    </source>
</evidence>
<dbReference type="GO" id="GO:0005886">
    <property type="term" value="C:plasma membrane"/>
    <property type="evidence" value="ECO:0007669"/>
    <property type="project" value="TreeGrafter"/>
</dbReference>
<name>A0A814HCB5_9BILA</name>
<protein>
    <recommendedName>
        <fullName evidence="6">WSC domain-containing protein</fullName>
    </recommendedName>
</protein>
<dbReference type="PROSITE" id="PS51212">
    <property type="entry name" value="WSC"/>
    <property type="match status" value="1"/>
</dbReference>
<dbReference type="GO" id="GO:0006816">
    <property type="term" value="P:calcium ion transport"/>
    <property type="evidence" value="ECO:0007669"/>
    <property type="project" value="TreeGrafter"/>
</dbReference>
<dbReference type="InterPro" id="IPR035986">
    <property type="entry name" value="PKD_dom_sf"/>
</dbReference>
<evidence type="ECO:0000256" key="1">
    <source>
        <dbReference type="ARBA" id="ARBA00004370"/>
    </source>
</evidence>
<comment type="caution">
    <text evidence="7">The sequence shown here is derived from an EMBL/GenBank/DDBJ whole genome shotgun (WGS) entry which is preliminary data.</text>
</comment>
<reference evidence="7" key="1">
    <citation type="submission" date="2021-02" db="EMBL/GenBank/DDBJ databases">
        <authorList>
            <person name="Nowell W R."/>
        </authorList>
    </citation>
    <scope>NUCLEOTIDE SEQUENCE</scope>
    <source>
        <strain evidence="7">Ploen Becks lab</strain>
    </source>
</reference>
<evidence type="ECO:0000259" key="6">
    <source>
        <dbReference type="PROSITE" id="PS51212"/>
    </source>
</evidence>
<feature type="non-terminal residue" evidence="7">
    <location>
        <position position="1"/>
    </location>
</feature>
<proteinExistence type="predicted"/>
<dbReference type="GO" id="GO:0005261">
    <property type="term" value="F:monoatomic cation channel activity"/>
    <property type="evidence" value="ECO:0007669"/>
    <property type="project" value="TreeGrafter"/>
</dbReference>
<evidence type="ECO:0000256" key="5">
    <source>
        <dbReference type="ARBA" id="ARBA00023136"/>
    </source>
</evidence>
<sequence length="977" mass="111703">FIGCFIDNKINHEFNFYSAHSSGDIISPLLCQQSCHLMGFELASIESRIFCFCQRIKTISLTKTFNENCYQYVCPGDKNFFCGSDSAILIYSTSVFIKQLNAQVSYELNKMYTLNVFTEGQSKYLFTRNNLGVVSSYNKLNTSSLIILQNFFSNALKSFELIASNDENMSDVVDLIVPVSLVNTNNKLEKLSVDCPAYISIEEYLRCDIQIYGKLSNTELLILHNDDTVESLFTPDPVMNFYGTRVPSNLIESQILTTILSQNVFYLISDSQVKIDSLLRSFEIYSYDQFSINLHVFEFVDLLKKTETNGSYNCSSTFNKFKNFCDNTNLNLANILNATYNIKKTYTLSLKKGYNIFYDSDLDNSNFINLKTGWSIAIEALTSGRLVIDNTSKTTDFSLTKFPNSNLVVPLNMKILTGINIEHYQIINNFKSFKTIGNKIVKFQIRNKNSLEILSEVIKNLTVVSPIKNLAIFPFSRSCSVNRSCQYMARVNMGSHIQYTWIFSNFSTIYTEQNLTSFSFPMTGNFTIKLIARNNISIQITEIKYQINEGLRELVLHSGNLDVSTSITNKTARFLFRIKSVQEYMCLLNFGDSINYLNFNESFFDNNNMFINRTYTKSGVYYVSLTCSQNIDQLTFRFIHLVQDEITGLSLIERGIDLSIVFFRIGFRLITGSEASVSVFINSILNNETSFNKTSLIGYSGLLVNNGQTRMINVTIKAFNLVSSMEITSFFEIGSEIIEPELVLPKGVNYDIYEFTSKPINYTIRIKKGSNVKIDFFFGTEKDLTPTLSRIFIGSWMNDYVGSYTHLEPGDYLIRVKITNAFSDFDIYKSISFISRVDNLNCYPKPGFVLLKFSRAYVEFKIKNIGNTHPGSKATLKFWPGDQRNLTFGPFLLGMDKYENKIPFSYTYTQLGSYRPVLFIQNELGGKFFQLDVMVISSSVDDMYVVVRPSRSLLVNQNFQFYKRRSNGGQLALIRLH</sequence>
<evidence type="ECO:0000256" key="4">
    <source>
        <dbReference type="ARBA" id="ARBA00022989"/>
    </source>
</evidence>
<feature type="domain" description="WSC" evidence="6">
    <location>
        <begin position="1"/>
        <end position="94"/>
    </location>
</feature>
<keyword evidence="8" id="KW-1185">Reference proteome</keyword>
<dbReference type="OrthoDB" id="10460857at2759"/>
<dbReference type="SUPFAM" id="SSF49299">
    <property type="entry name" value="PKD domain"/>
    <property type="match status" value="1"/>
</dbReference>
<keyword evidence="2" id="KW-0812">Transmembrane</keyword>
<evidence type="ECO:0000256" key="2">
    <source>
        <dbReference type="ARBA" id="ARBA00022692"/>
    </source>
</evidence>
<evidence type="ECO:0000313" key="8">
    <source>
        <dbReference type="Proteomes" id="UP000663879"/>
    </source>
</evidence>
<dbReference type="EMBL" id="CAJNOC010004054">
    <property type="protein sequence ID" value="CAF1007824.1"/>
    <property type="molecule type" value="Genomic_DNA"/>
</dbReference>
<dbReference type="InterPro" id="IPR002889">
    <property type="entry name" value="WSC_carb-bd"/>
</dbReference>
<accession>A0A814HCB5</accession>
<dbReference type="PANTHER" id="PTHR46730">
    <property type="entry name" value="POLYCYSTIN-1"/>
    <property type="match status" value="1"/>
</dbReference>
<keyword evidence="5" id="KW-0472">Membrane</keyword>
<dbReference type="Proteomes" id="UP000663879">
    <property type="component" value="Unassembled WGS sequence"/>
</dbReference>
<comment type="subcellular location">
    <subcellularLocation>
        <location evidence="1">Membrane</location>
    </subcellularLocation>
</comment>
<keyword evidence="4" id="KW-1133">Transmembrane helix</keyword>
<gene>
    <name evidence="7" type="ORF">OXX778_LOCUS16739</name>
</gene>
<dbReference type="Pfam" id="PF01822">
    <property type="entry name" value="WSC"/>
    <property type="match status" value="1"/>
</dbReference>
<dbReference type="PANTHER" id="PTHR46730:SF4">
    <property type="entry name" value="POLYCYSTIC KIDNEY DISEASE PROTEIN 1-LIKE 1"/>
    <property type="match status" value="1"/>
</dbReference>
<evidence type="ECO:0000256" key="3">
    <source>
        <dbReference type="ARBA" id="ARBA00022737"/>
    </source>
</evidence>